<feature type="compositionally biased region" description="Polar residues" evidence="6">
    <location>
        <begin position="1089"/>
        <end position="1100"/>
    </location>
</feature>
<feature type="compositionally biased region" description="Low complexity" evidence="6">
    <location>
        <begin position="1727"/>
        <end position="1743"/>
    </location>
</feature>
<evidence type="ECO:0000259" key="7">
    <source>
        <dbReference type="PROSITE" id="PS50055"/>
    </source>
</evidence>
<dbReference type="PROSITE" id="PS50055">
    <property type="entry name" value="TYR_PHOSPHATASE_PTP"/>
    <property type="match status" value="1"/>
</dbReference>
<dbReference type="SMART" id="SM00194">
    <property type="entry name" value="PTPc"/>
    <property type="match status" value="1"/>
</dbReference>
<dbReference type="SMART" id="SM01041">
    <property type="entry name" value="BRO1"/>
    <property type="match status" value="1"/>
</dbReference>
<feature type="compositionally biased region" description="Polar residues" evidence="6">
    <location>
        <begin position="1644"/>
        <end position="1653"/>
    </location>
</feature>
<feature type="domain" description="Tyrosine-protein phosphatase" evidence="7">
    <location>
        <begin position="1304"/>
        <end position="1535"/>
    </location>
</feature>
<feature type="domain" description="BRO1" evidence="9">
    <location>
        <begin position="8"/>
        <end position="404"/>
    </location>
</feature>
<dbReference type="SMART" id="SM00404">
    <property type="entry name" value="PTPc_motif"/>
    <property type="match status" value="1"/>
</dbReference>
<organism evidence="10">
    <name type="scientific">Ornithodoros turicata</name>
    <dbReference type="NCBI Taxonomy" id="34597"/>
    <lineage>
        <taxon>Eukaryota</taxon>
        <taxon>Metazoa</taxon>
        <taxon>Ecdysozoa</taxon>
        <taxon>Arthropoda</taxon>
        <taxon>Chelicerata</taxon>
        <taxon>Arachnida</taxon>
        <taxon>Acari</taxon>
        <taxon>Parasitiformes</taxon>
        <taxon>Ixodida</taxon>
        <taxon>Ixodoidea</taxon>
        <taxon>Argasidae</taxon>
        <taxon>Ornithodorinae</taxon>
        <taxon>Ornithodoros</taxon>
    </lineage>
</organism>
<dbReference type="GO" id="GO:0004725">
    <property type="term" value="F:protein tyrosine phosphatase activity"/>
    <property type="evidence" value="ECO:0007669"/>
    <property type="project" value="InterPro"/>
</dbReference>
<dbReference type="InterPro" id="IPR004328">
    <property type="entry name" value="BRO1_dom"/>
</dbReference>
<evidence type="ECO:0000256" key="5">
    <source>
        <dbReference type="SAM" id="Coils"/>
    </source>
</evidence>
<feature type="region of interest" description="Disordered" evidence="6">
    <location>
        <begin position="1089"/>
        <end position="1116"/>
    </location>
</feature>
<dbReference type="Gene3D" id="3.90.190.10">
    <property type="entry name" value="Protein tyrosine phosphatase superfamily"/>
    <property type="match status" value="1"/>
</dbReference>
<keyword evidence="5" id="KW-0175">Coiled coil</keyword>
<accession>A0A2R5LL12</accession>
<dbReference type="CDD" id="cd09239">
    <property type="entry name" value="BRO1_HD-PTP_like"/>
    <property type="match status" value="1"/>
</dbReference>
<feature type="domain" description="Tyrosine specific protein phosphatases" evidence="8">
    <location>
        <begin position="1451"/>
        <end position="1526"/>
    </location>
</feature>
<comment type="subcellular location">
    <subcellularLocation>
        <location evidence="2">Cytoplasm</location>
    </subcellularLocation>
    <subcellularLocation>
        <location evidence="1">Endosome</location>
    </subcellularLocation>
</comment>
<name>A0A2R5LL12_9ACAR</name>
<evidence type="ECO:0000256" key="1">
    <source>
        <dbReference type="ARBA" id="ARBA00004177"/>
    </source>
</evidence>
<dbReference type="InterPro" id="IPR000242">
    <property type="entry name" value="PTP_cat"/>
</dbReference>
<feature type="coiled-coil region" evidence="5">
    <location>
        <begin position="554"/>
        <end position="588"/>
    </location>
</feature>
<dbReference type="GO" id="GO:0045022">
    <property type="term" value="P:early endosome to late endosome transport"/>
    <property type="evidence" value="ECO:0007669"/>
    <property type="project" value="TreeGrafter"/>
</dbReference>
<dbReference type="Gene3D" id="1.25.40.280">
    <property type="entry name" value="alix/aip1 like domains"/>
    <property type="match status" value="1"/>
</dbReference>
<dbReference type="InterPro" id="IPR038499">
    <property type="entry name" value="BRO1_sf"/>
</dbReference>
<dbReference type="PANTHER" id="PTHR23030:SF30">
    <property type="entry name" value="TYROSINE-PROTEIN PHOSPHATASE NON-RECEPTOR TYPE 23"/>
    <property type="match status" value="1"/>
</dbReference>
<evidence type="ECO:0000256" key="2">
    <source>
        <dbReference type="ARBA" id="ARBA00004496"/>
    </source>
</evidence>
<dbReference type="SUPFAM" id="SSF52799">
    <property type="entry name" value="(Phosphotyrosine protein) phosphatases II"/>
    <property type="match status" value="1"/>
</dbReference>
<dbReference type="PRINTS" id="PR00700">
    <property type="entry name" value="PRTYPHPHTASE"/>
</dbReference>
<dbReference type="PROSITE" id="PS51180">
    <property type="entry name" value="BRO1"/>
    <property type="match status" value="1"/>
</dbReference>
<dbReference type="PROSITE" id="PS50056">
    <property type="entry name" value="TYR_PHOSPHATASE_2"/>
    <property type="match status" value="1"/>
</dbReference>
<reference evidence="10" key="1">
    <citation type="submission" date="2018-03" db="EMBL/GenBank/DDBJ databases">
        <title>The relapsing fever spirochete Borrelia turicatae persists in the highly oxidative environment of its soft-bodied tick vector.</title>
        <authorList>
            <person name="Bourret T.J."/>
            <person name="Boyle W.K."/>
            <person name="Valenzuela J.G."/>
            <person name="Oliveira F."/>
            <person name="Lopez J.E."/>
        </authorList>
    </citation>
    <scope>NUCLEOTIDE SEQUENCE</scope>
    <source>
        <strain evidence="10">Kansas strain/isolate</strain>
        <tissue evidence="10">Salivary glands</tissue>
    </source>
</reference>
<keyword evidence="10" id="KW-0675">Receptor</keyword>
<dbReference type="InterPro" id="IPR029021">
    <property type="entry name" value="Prot-tyrosine_phosphatase-like"/>
</dbReference>
<evidence type="ECO:0000259" key="8">
    <source>
        <dbReference type="PROSITE" id="PS50056"/>
    </source>
</evidence>
<dbReference type="Pfam" id="PF13949">
    <property type="entry name" value="ALIX_LYPXL_bnd"/>
    <property type="match status" value="1"/>
</dbReference>
<dbReference type="PROSITE" id="PS00383">
    <property type="entry name" value="TYR_PHOSPHATASE_1"/>
    <property type="match status" value="1"/>
</dbReference>
<evidence type="ECO:0000256" key="6">
    <source>
        <dbReference type="SAM" id="MobiDB-lite"/>
    </source>
</evidence>
<dbReference type="PANTHER" id="PTHR23030">
    <property type="entry name" value="PCD6 INTERACTING PROTEIN-RELATED"/>
    <property type="match status" value="1"/>
</dbReference>
<evidence type="ECO:0000313" key="10">
    <source>
        <dbReference type="EMBL" id="MBY10145.1"/>
    </source>
</evidence>
<evidence type="ECO:0000256" key="4">
    <source>
        <dbReference type="ARBA" id="ARBA00022753"/>
    </source>
</evidence>
<dbReference type="InterPro" id="IPR025304">
    <property type="entry name" value="ALIX_V_dom"/>
</dbReference>
<dbReference type="Pfam" id="PF00102">
    <property type="entry name" value="Y_phosphatase"/>
    <property type="match status" value="1"/>
</dbReference>
<dbReference type="GO" id="GO:0048666">
    <property type="term" value="P:neuron development"/>
    <property type="evidence" value="ECO:0007669"/>
    <property type="project" value="UniProtKB-ARBA"/>
</dbReference>
<feature type="region of interest" description="Disordered" evidence="6">
    <location>
        <begin position="1140"/>
        <end position="1214"/>
    </location>
</feature>
<feature type="region of interest" description="Disordered" evidence="6">
    <location>
        <begin position="807"/>
        <end position="832"/>
    </location>
</feature>
<feature type="compositionally biased region" description="Polar residues" evidence="6">
    <location>
        <begin position="1192"/>
        <end position="1203"/>
    </location>
</feature>
<dbReference type="CDD" id="cd09234">
    <property type="entry name" value="V_HD-PTP_like"/>
    <property type="match status" value="1"/>
</dbReference>
<dbReference type="Gene3D" id="1.20.120.560">
    <property type="entry name" value="alix/aip1 in complex with the ypdl late domain"/>
    <property type="match status" value="1"/>
</dbReference>
<dbReference type="GO" id="GO:0005768">
    <property type="term" value="C:endosome"/>
    <property type="evidence" value="ECO:0007669"/>
    <property type="project" value="UniProtKB-SubCell"/>
</dbReference>
<dbReference type="InterPro" id="IPR000387">
    <property type="entry name" value="Tyr_Pase_dom"/>
</dbReference>
<dbReference type="InterPro" id="IPR003595">
    <property type="entry name" value="Tyr_Pase_cat"/>
</dbReference>
<dbReference type="InterPro" id="IPR016130">
    <property type="entry name" value="Tyr_Pase_AS"/>
</dbReference>
<feature type="compositionally biased region" description="Low complexity" evidence="6">
    <location>
        <begin position="1140"/>
        <end position="1160"/>
    </location>
</feature>
<feature type="region of interest" description="Disordered" evidence="6">
    <location>
        <begin position="1621"/>
        <end position="1673"/>
    </location>
</feature>
<protein>
    <submittedName>
        <fullName evidence="10">Putative tyrosine-protein phosphatase non-receptor type 23</fullName>
    </submittedName>
</protein>
<dbReference type="Gene3D" id="1.20.140.50">
    <property type="entry name" value="alix/aip1 like domains"/>
    <property type="match status" value="1"/>
</dbReference>
<dbReference type="GO" id="GO:0043328">
    <property type="term" value="P:protein transport to vacuole involved in ubiquitin-dependent protein catabolic process via the multivesicular body sorting pathway"/>
    <property type="evidence" value="ECO:0007669"/>
    <property type="project" value="TreeGrafter"/>
</dbReference>
<feature type="region of interest" description="Disordered" evidence="6">
    <location>
        <begin position="1703"/>
        <end position="1743"/>
    </location>
</feature>
<keyword evidence="4" id="KW-0967">Endosome</keyword>
<dbReference type="EMBL" id="GGLE01006019">
    <property type="protein sequence ID" value="MBY10145.1"/>
    <property type="molecule type" value="Transcribed_RNA"/>
</dbReference>
<evidence type="ECO:0000256" key="3">
    <source>
        <dbReference type="ARBA" id="ARBA00022490"/>
    </source>
</evidence>
<feature type="compositionally biased region" description="Low complexity" evidence="6">
    <location>
        <begin position="1101"/>
        <end position="1116"/>
    </location>
</feature>
<feature type="compositionally biased region" description="Polar residues" evidence="6">
    <location>
        <begin position="1169"/>
        <end position="1182"/>
    </location>
</feature>
<evidence type="ECO:0000259" key="9">
    <source>
        <dbReference type="PROSITE" id="PS51180"/>
    </source>
</evidence>
<sequence length="1743" mass="191424">MESAPRLPMLSCELKISPTHTVFGPTLKKYIAEHYHEDPDAYNNEIEELQNLRMAACKVPRDFTGCSVLKRYYSQLLCLQSRFPMTDEGPACVPFMWTDIYSGMVFNIIDIKYEQASILYNIGALHSKLGAMENRNNSEGMKIACTHFQCAAWALQQVRDAFPQPKGSDMSHDLLSFFVDVFLAQAQECILEKSMLDGRKSSITAKVAAQVVEFYKAAVAVLVSGSNSMEAGCIHDIVGSKLFKGWKKFLEFKMAYYGSVSCLHMGNQAEESQKIGDRQAWYQLALDKLNEAISISKGLDRDDLGETLSFAMDVIGGKFNAAKRENDFVYHDKVPAVENLPEIKGATLVKGIAFSPTDPEICGPDIFARLVPMEAHEASSIYSEEKAQLLRSVTARIENKDEELSAFMSSLNLDRSVITMDMKSIPQELIKCCAALSVRPTAASDLVLTIQGLNEIYNDVDKDLKLIEQCLKEERGKEAAHSAALGKRAPSNLVTELSAEFAKYQEAHLRAADSNSNLQKALTARTAHLKLLSGPLDELEKALPSMSLMDVPNNEAVVKELTHLLDKVDEMKEQRKMLDARLRDALQKDDITKQIVTRNKSEDIQVFFANELKKHDQDVSLIDQNLMAQDNILRALTQANARFGETRKAASEVLKRREAMINSLITSFQVYEDLVLKTQKGTEFYKKLQGNVKKLLTRLKSVTQVQDEERTLLLEAQARKAEKMLSGSLPGFTPSATPKLKDYLPYMTSRGAAASAGMPPASGYYPTSSYMSLGVPQHTALDPCADKFRMDGMDNSESLAMGVRPTPLGSEKMPTGPEHAPPSSRCLTTSTPGSYVPSSQYSISKVYGPQSNNTAMYEMPSQPPGYSVQMPAVSSLAPAVSYGPAFTSPGAYSTGSTHVPTSVPPLPQQKYGTSGPYYSHTEYVPPSTYSAAAYPASTPTYTFRTSSMIPGSTVGFEKPPSTVSNYNAYTSNTYAFSQSLSSPQQPKAPSLTAFMQPPSSNSSLPQGQSMPNFYGSGYGPGYGQLPAASTIQTPASYAQCSTNQYGIAAPQQHGSYQQPASGDMPAIPASQSSYSPYYQYYGMTPASESVTGGQNGGSQMTQSYPTTTWPQQQQQQQYSDAVQSAYGYACSYQQYGYQTPTPESAEAPVPSPVVSAPQTPLSEIPKPHTVSQLQPIAAQSPTHMDIGASSKDLLSTTPDTPQNGDVKVPLLQPKVLTSDDLKEQLKKAEELEHRPQPKDPLSDPVALDKFIAEVERFEKFVEGLTKKSLNGPTLLEQRWKEYLDAQDRESRKLSISVARCYPMKNRIPDVMPYDHNRVEMTSQRNDYINASHIKGLTLHCPNYIVTQAPIPSTYSDFWAMIWEQQAELIVCLQNCFELKSHIYWPMEKGQQVQYGALSVTLQSAKEKQFYIERMINVANNETTKASRVIVHLQLLDWPLSGGASASPAQLLQFVSEVHSFHKMQRNLARPIVLHCLAGVGRSGIFCLVSAAIKEMAAGNGLLDILGTAVKLVQHRKFIFQEKEHFQFCYDIVLYHAQDLLIKRGILTNKASFGDKPHAVTPSHVRHPSEDFILGTGGLSCIQKGLANISLSSSDVPPSKTPDSSECAVKPTNDRALEDVKDAAQDSNISPCKPTEGGKVEDADSSNLVSSTPTLPYESPVHDKVGEPSADLPARETTVPASFAVTSLLDPASFTLDPVMSTGTKQKITKESFNAPGLLSQKKPDPSDPLSQLDPLWSLKKGNE</sequence>
<proteinExistence type="predicted"/>
<dbReference type="Pfam" id="PF03097">
    <property type="entry name" value="BRO1"/>
    <property type="match status" value="1"/>
</dbReference>
<dbReference type="GO" id="GO:0032456">
    <property type="term" value="P:endocytic recycling"/>
    <property type="evidence" value="ECO:0007669"/>
    <property type="project" value="TreeGrafter"/>
</dbReference>
<keyword evidence="3" id="KW-0963">Cytoplasm</keyword>